<accession>A0AAP0K5P0</accession>
<dbReference type="InterPro" id="IPR001584">
    <property type="entry name" value="Integrase_cat-core"/>
</dbReference>
<feature type="domain" description="Integrase catalytic" evidence="1">
    <location>
        <begin position="208"/>
        <end position="373"/>
    </location>
</feature>
<dbReference type="InterPro" id="IPR036397">
    <property type="entry name" value="RNaseH_sf"/>
</dbReference>
<name>A0AAP0K5P0_9MAGN</name>
<keyword evidence="3" id="KW-1185">Reference proteome</keyword>
<dbReference type="PANTHER" id="PTHR45835">
    <property type="entry name" value="YALI0A06105P"/>
    <property type="match status" value="1"/>
</dbReference>
<sequence>MSRGQTHAVAEADPEATRRLVEGKANVVADALSRRRTSRETIATTRTSQFRLLEEATVMMIRESPAGTPSVDSTNTSNVSRFYCAQVRAEPEILQRIVDFQKTDQDYVVYQGLASSVDHPDWSSIRSGGVIRFRNRLWIPAQEQLRRELLQEAHRSFYSIHPGNTKMYRDMRRIYWWPGMKIDIGAFVMKCDICQQVKAEHRKPGGLLHSLPIPEWKWEHISMDFVSGLPLTQRKHDAIWVVVDRLTKSAHFLPVSMKYPMNQLCELYVREILRFHGVPVSITSDRDPRFTSRLWQGLQKQLGTTLNLSTAYHPQTDGQTERLILVLEDMLRACVLEFGGSWEKYIPLCEFSYNNSYQASIGMAPFEALYGRPCRSQRVGRR</sequence>
<reference evidence="2 3" key="1">
    <citation type="submission" date="2024-01" db="EMBL/GenBank/DDBJ databases">
        <title>Genome assemblies of Stephania.</title>
        <authorList>
            <person name="Yang L."/>
        </authorList>
    </citation>
    <scope>NUCLEOTIDE SEQUENCE [LARGE SCALE GENOMIC DNA]</scope>
    <source>
        <strain evidence="2">QJT</strain>
        <tissue evidence="2">Leaf</tissue>
    </source>
</reference>
<dbReference type="Proteomes" id="UP001417504">
    <property type="component" value="Unassembled WGS sequence"/>
</dbReference>
<evidence type="ECO:0000313" key="3">
    <source>
        <dbReference type="Proteomes" id="UP001417504"/>
    </source>
</evidence>
<dbReference type="EMBL" id="JBBNAE010000002">
    <property type="protein sequence ID" value="KAK9145578.1"/>
    <property type="molecule type" value="Genomic_DNA"/>
</dbReference>
<dbReference type="GO" id="GO:0003676">
    <property type="term" value="F:nucleic acid binding"/>
    <property type="evidence" value="ECO:0007669"/>
    <property type="project" value="InterPro"/>
</dbReference>
<dbReference type="InterPro" id="IPR041588">
    <property type="entry name" value="Integrase_H2C2"/>
</dbReference>
<dbReference type="SUPFAM" id="SSF53098">
    <property type="entry name" value="Ribonuclease H-like"/>
    <property type="match status" value="1"/>
</dbReference>
<evidence type="ECO:0000313" key="2">
    <source>
        <dbReference type="EMBL" id="KAK9145578.1"/>
    </source>
</evidence>
<proteinExistence type="predicted"/>
<dbReference type="Gene3D" id="3.30.420.10">
    <property type="entry name" value="Ribonuclease H-like superfamily/Ribonuclease H"/>
    <property type="match status" value="1"/>
</dbReference>
<dbReference type="PROSITE" id="PS50994">
    <property type="entry name" value="INTEGRASE"/>
    <property type="match status" value="1"/>
</dbReference>
<dbReference type="Gene3D" id="1.10.340.70">
    <property type="match status" value="1"/>
</dbReference>
<dbReference type="Pfam" id="PF17921">
    <property type="entry name" value="Integrase_H2C2"/>
    <property type="match status" value="1"/>
</dbReference>
<comment type="caution">
    <text evidence="2">The sequence shown here is derived from an EMBL/GenBank/DDBJ whole genome shotgun (WGS) entry which is preliminary data.</text>
</comment>
<dbReference type="PANTHER" id="PTHR45835:SF99">
    <property type="entry name" value="CHROMO DOMAIN-CONTAINING PROTEIN-RELATED"/>
    <property type="match status" value="1"/>
</dbReference>
<dbReference type="GO" id="GO:0015074">
    <property type="term" value="P:DNA integration"/>
    <property type="evidence" value="ECO:0007669"/>
    <property type="project" value="InterPro"/>
</dbReference>
<organism evidence="2 3">
    <name type="scientific">Stephania japonica</name>
    <dbReference type="NCBI Taxonomy" id="461633"/>
    <lineage>
        <taxon>Eukaryota</taxon>
        <taxon>Viridiplantae</taxon>
        <taxon>Streptophyta</taxon>
        <taxon>Embryophyta</taxon>
        <taxon>Tracheophyta</taxon>
        <taxon>Spermatophyta</taxon>
        <taxon>Magnoliopsida</taxon>
        <taxon>Ranunculales</taxon>
        <taxon>Menispermaceae</taxon>
        <taxon>Menispermoideae</taxon>
        <taxon>Cissampelideae</taxon>
        <taxon>Stephania</taxon>
    </lineage>
</organism>
<gene>
    <name evidence="2" type="ORF">Sjap_005481</name>
</gene>
<dbReference type="Pfam" id="PF00665">
    <property type="entry name" value="rve"/>
    <property type="match status" value="1"/>
</dbReference>
<evidence type="ECO:0000259" key="1">
    <source>
        <dbReference type="PROSITE" id="PS50994"/>
    </source>
</evidence>
<dbReference type="AlphaFoldDB" id="A0AAP0K5P0"/>
<protein>
    <recommendedName>
        <fullName evidence="1">Integrase catalytic domain-containing protein</fullName>
    </recommendedName>
</protein>
<dbReference type="InterPro" id="IPR012337">
    <property type="entry name" value="RNaseH-like_sf"/>
</dbReference>